<feature type="domain" description="Glycosyltransferase 2-like" evidence="1">
    <location>
        <begin position="6"/>
        <end position="173"/>
    </location>
</feature>
<gene>
    <name evidence="2" type="ordered locus">Nther_1578</name>
</gene>
<dbReference type="InterPro" id="IPR050834">
    <property type="entry name" value="Glycosyltransf_2"/>
</dbReference>
<dbReference type="KEGG" id="nth:Nther_1578"/>
<evidence type="ECO:0000313" key="2">
    <source>
        <dbReference type="EMBL" id="ACB85153.1"/>
    </source>
</evidence>
<organism evidence="2 3">
    <name type="scientific">Natranaerobius thermophilus (strain ATCC BAA-1301 / DSM 18059 / JW/NM-WN-LF)</name>
    <dbReference type="NCBI Taxonomy" id="457570"/>
    <lineage>
        <taxon>Bacteria</taxon>
        <taxon>Bacillati</taxon>
        <taxon>Bacillota</taxon>
        <taxon>Clostridia</taxon>
        <taxon>Natranaerobiales</taxon>
        <taxon>Natranaerobiaceae</taxon>
        <taxon>Natranaerobius</taxon>
    </lineage>
</organism>
<dbReference type="HOGENOM" id="CLU_025996_0_4_9"/>
<reference evidence="2 3" key="2">
    <citation type="journal article" date="2011" name="J. Bacteriol.">
        <title>Complete genome sequence of the anaerobic, halophilic alkalithermophile Natranaerobius thermophilus JW/NM-WN-LF.</title>
        <authorList>
            <person name="Zhao B."/>
            <person name="Mesbah N.M."/>
            <person name="Dalin E."/>
            <person name="Goodwin L."/>
            <person name="Nolan M."/>
            <person name="Pitluck S."/>
            <person name="Chertkov O."/>
            <person name="Brettin T.S."/>
            <person name="Han J."/>
            <person name="Larimer F.W."/>
            <person name="Land M.L."/>
            <person name="Hauser L."/>
            <person name="Kyrpides N."/>
            <person name="Wiegel J."/>
        </authorList>
    </citation>
    <scope>NUCLEOTIDE SEQUENCE [LARGE SCALE GENOMIC DNA]</scope>
    <source>
        <strain evidence="3">ATCC BAA-1301 / DSM 18059 / JW/NM-WN-LF</strain>
    </source>
</reference>
<dbReference type="Proteomes" id="UP000001683">
    <property type="component" value="Chromosome"/>
</dbReference>
<dbReference type="EMBL" id="CP001034">
    <property type="protein sequence ID" value="ACB85153.1"/>
    <property type="molecule type" value="Genomic_DNA"/>
</dbReference>
<keyword evidence="3" id="KW-1185">Reference proteome</keyword>
<dbReference type="GO" id="GO:0016740">
    <property type="term" value="F:transferase activity"/>
    <property type="evidence" value="ECO:0007669"/>
    <property type="project" value="UniProtKB-KW"/>
</dbReference>
<proteinExistence type="predicted"/>
<dbReference type="PANTHER" id="PTHR43685">
    <property type="entry name" value="GLYCOSYLTRANSFERASE"/>
    <property type="match status" value="1"/>
</dbReference>
<accession>B2A4H6</accession>
<dbReference type="FunCoup" id="B2A4H6">
    <property type="interactions" value="16"/>
</dbReference>
<evidence type="ECO:0000313" key="3">
    <source>
        <dbReference type="Proteomes" id="UP000001683"/>
    </source>
</evidence>
<dbReference type="SUPFAM" id="SSF53448">
    <property type="entry name" value="Nucleotide-diphospho-sugar transferases"/>
    <property type="match status" value="1"/>
</dbReference>
<dbReference type="eggNOG" id="COG1216">
    <property type="taxonomic scope" value="Bacteria"/>
</dbReference>
<evidence type="ECO:0000259" key="1">
    <source>
        <dbReference type="Pfam" id="PF00535"/>
    </source>
</evidence>
<name>B2A4H6_NATTJ</name>
<dbReference type="Gene3D" id="3.90.550.10">
    <property type="entry name" value="Spore Coat Polysaccharide Biosynthesis Protein SpsA, Chain A"/>
    <property type="match status" value="1"/>
</dbReference>
<dbReference type="PANTHER" id="PTHR43685:SF2">
    <property type="entry name" value="GLYCOSYLTRANSFERASE 2-LIKE DOMAIN-CONTAINING PROTEIN"/>
    <property type="match status" value="1"/>
</dbReference>
<keyword evidence="2" id="KW-0808">Transferase</keyword>
<dbReference type="Pfam" id="PF00535">
    <property type="entry name" value="Glycos_transf_2"/>
    <property type="match status" value="1"/>
</dbReference>
<dbReference type="RefSeq" id="WP_012448023.1">
    <property type="nucleotide sequence ID" value="NC_010718.1"/>
</dbReference>
<protein>
    <submittedName>
        <fullName evidence="2">Glycosyl transferase family 2</fullName>
    </submittedName>
</protein>
<dbReference type="CAZy" id="GT2">
    <property type="family name" value="Glycosyltransferase Family 2"/>
</dbReference>
<reference evidence="2 3" key="1">
    <citation type="submission" date="2008-04" db="EMBL/GenBank/DDBJ databases">
        <title>Complete sequence of chromosome of Natranaerobius thermophilus JW/NM-WN-LF.</title>
        <authorList>
            <consortium name="US DOE Joint Genome Institute"/>
            <person name="Copeland A."/>
            <person name="Lucas S."/>
            <person name="Lapidus A."/>
            <person name="Glavina del Rio T."/>
            <person name="Dalin E."/>
            <person name="Tice H."/>
            <person name="Bruce D."/>
            <person name="Goodwin L."/>
            <person name="Pitluck S."/>
            <person name="Chertkov O."/>
            <person name="Brettin T."/>
            <person name="Detter J.C."/>
            <person name="Han C."/>
            <person name="Kuske C.R."/>
            <person name="Schmutz J."/>
            <person name="Larimer F."/>
            <person name="Land M."/>
            <person name="Hauser L."/>
            <person name="Kyrpides N."/>
            <person name="Lykidis A."/>
            <person name="Mesbah N.M."/>
            <person name="Wiegel J."/>
        </authorList>
    </citation>
    <scope>NUCLEOTIDE SEQUENCE [LARGE SCALE GENOMIC DNA]</scope>
    <source>
        <strain evidence="3">ATCC BAA-1301 / DSM 18059 / JW/NM-WN-LF</strain>
    </source>
</reference>
<dbReference type="InterPro" id="IPR001173">
    <property type="entry name" value="Glyco_trans_2-like"/>
</dbReference>
<dbReference type="InterPro" id="IPR029044">
    <property type="entry name" value="Nucleotide-diphossugar_trans"/>
</dbReference>
<dbReference type="InParanoid" id="B2A4H6"/>
<sequence>MTVAVSIVMAVYNEEKFLQQAIDSALSQTYPSTDLIVVNDGSTDSTKTILDNLNDQRVTVIHLEENQGAANALNIGIEQASGNWISIHDADDISYPTKIEEQVKYIKQNPQLVGVGTLVEYIAGSPNVTQKLLKRLVKINKSVISAEQINKSKYYICYLTHSSMMFSKELFWVVGGYNPEFNILYDYDLWLRLLEEGNIAKVPKVLLKYRVHQDSLSRKNRYKTVNEIQIASSKAICRLLIHNKQTIQPKVVVIGPQKACENYECNIAPTSGLQVISTITKNSKKEISKIIKKYHKGQIDGIIMLGRSPKQKYHHILKTAGLTSNRDYFTVFNILK</sequence>
<dbReference type="OrthoDB" id="9815829at2"/>
<dbReference type="AlphaFoldDB" id="B2A4H6"/>
<dbReference type="STRING" id="457570.Nther_1578"/>